<evidence type="ECO:0000256" key="1">
    <source>
        <dbReference type="SAM" id="MobiDB-lite"/>
    </source>
</evidence>
<name>A0A0A9YTM9_LYGHE</name>
<feature type="compositionally biased region" description="Basic and acidic residues" evidence="1">
    <location>
        <begin position="98"/>
        <end position="107"/>
    </location>
</feature>
<protein>
    <submittedName>
        <fullName evidence="2">Uncharacterized protein</fullName>
    </submittedName>
</protein>
<gene>
    <name evidence="2" type="ORF">CM83_11565</name>
</gene>
<proteinExistence type="predicted"/>
<feature type="region of interest" description="Disordered" evidence="1">
    <location>
        <begin position="98"/>
        <end position="120"/>
    </location>
</feature>
<reference evidence="2" key="1">
    <citation type="journal article" date="2014" name="PLoS ONE">
        <title>Transcriptome-Based Identification of ABC Transporters in the Western Tarnished Plant Bug Lygus hesperus.</title>
        <authorList>
            <person name="Hull J.J."/>
            <person name="Chaney K."/>
            <person name="Geib S.M."/>
            <person name="Fabrick J.A."/>
            <person name="Brent C.S."/>
            <person name="Walsh D."/>
            <person name="Lavine L.C."/>
        </authorList>
    </citation>
    <scope>NUCLEOTIDE SEQUENCE</scope>
</reference>
<reference evidence="2" key="2">
    <citation type="submission" date="2014-07" db="EMBL/GenBank/DDBJ databases">
        <authorList>
            <person name="Hull J."/>
        </authorList>
    </citation>
    <scope>NUCLEOTIDE SEQUENCE</scope>
</reference>
<accession>A0A0A9YTM9</accession>
<dbReference type="AlphaFoldDB" id="A0A0A9YTM9"/>
<organism evidence="2">
    <name type="scientific">Lygus hesperus</name>
    <name type="common">Western plant bug</name>
    <dbReference type="NCBI Taxonomy" id="30085"/>
    <lineage>
        <taxon>Eukaryota</taxon>
        <taxon>Metazoa</taxon>
        <taxon>Ecdysozoa</taxon>
        <taxon>Arthropoda</taxon>
        <taxon>Hexapoda</taxon>
        <taxon>Insecta</taxon>
        <taxon>Pterygota</taxon>
        <taxon>Neoptera</taxon>
        <taxon>Paraneoptera</taxon>
        <taxon>Hemiptera</taxon>
        <taxon>Heteroptera</taxon>
        <taxon>Panheteroptera</taxon>
        <taxon>Cimicomorpha</taxon>
        <taxon>Miridae</taxon>
        <taxon>Mirini</taxon>
        <taxon>Lygus</taxon>
    </lineage>
</organism>
<dbReference type="EMBL" id="GBHO01008075">
    <property type="protein sequence ID" value="JAG35529.1"/>
    <property type="molecule type" value="Transcribed_RNA"/>
</dbReference>
<feature type="region of interest" description="Disordered" evidence="1">
    <location>
        <begin position="1"/>
        <end position="21"/>
    </location>
</feature>
<sequence length="120" mass="12926">MCSMFDFPTPAVHLSPTSSTPSNIPCDFNSLSHTSSDVLSSSCCSSLVSYNSLSILLFYNAIQAPLLDDDLDLTYSGIGNTCNRVNVGLTCTTNESVRDTDDFDGKRKSVSSGSNKVIRR</sequence>
<feature type="compositionally biased region" description="Polar residues" evidence="1">
    <location>
        <begin position="110"/>
        <end position="120"/>
    </location>
</feature>
<evidence type="ECO:0000313" key="2">
    <source>
        <dbReference type="EMBL" id="JAG35529.1"/>
    </source>
</evidence>